<dbReference type="GeneID" id="41989334"/>
<sequence>MADEQSGSESRNDRPKKQILLNAFDMSTVGHLSPGQWKNPKDRSAEKRSLKYWTDLAQILERGNINALFLADTYGGYDTYEGSLDNCIRRAAQWPVTDPTIPISAMAAVTKNLAFGITASTSFEPPFLLAKRFSTLDHLTDGRIGWNIVTSWKKSAFKAIGIDTPIEHDQRYASADEYLRILYKLWEGSWSPDAIIKDVENDAYVDPDKVRQINHHGKYFNLESRHIVDPSPQRTPFLFQAGTSPAGSAFASKHAEAIFVTGHAPSILAPKIAHIRALAKAEGRDPASIKFFCTFTPIIGRTDAEAQEKLAEVKKYASTIGGLVLVSGWTGIDLSKLPLGKEITKEDSLEAHKVTSSLSVFTTTSEKVPKWTPEVVAEVASIGGLGPVSVGSPSTVADELERFVNEADVDGFNLGYVTTPGSFEDVVDLLVPELRRRGIYPQAEAQEDGLTAREKVYGKGQSKLRDDHVGSSYKYEVYKEDAPYVREDKVKGESDVGGQINEVQSGACNEEILTSITLLFFIYSITVIFFNMSRTSTSLETRVDNYPPIELELIEYPLPTRHSKAVLNKVEVQQHREENVCPERPTNTCALSISKWRASVIIGTVACINLTNSMLGGILVISLPRMARDLRLSQDLLLWPAGVNSLACGCMLLLSGSIADVVGARKVYLVGAFLLTMTTIACGVCRTGLELILFRAAQGVAVSLCLPSSVILITSNIPTGTYRNTAFACLGAGQPFGYSIGLVLGGIFVEEISWRYGYYIGAVLTFIAFIISIFGIPADDTTIEGQSFGVVLQRIKTEIDLIGCFLLSTSLGLFSYVLSVLAGGTSHFLAPTSITLFSIAVVLIPIFIWYTRRQERLGRKVIIPPSLWSNRVFASLCATIFIIWGVFSANQYFLTLFYQSVQQLSGIQTSIRFLPMVVTGALANFITGWLVKRVRADILVLGSAAITAVAPLLMAIVNPTASYWTYAFFATACLPICADVLFTVANLVITSVFPPQTHGLAGGVFNTISNIGGGVGLAITAVVASSVTMAENGKGESATKVLMDGYRATFWLCFAANILVLGIVGFGLRKIGKVGIKTD</sequence>
<dbReference type="GO" id="GO:0022857">
    <property type="term" value="F:transmembrane transporter activity"/>
    <property type="evidence" value="ECO:0007669"/>
    <property type="project" value="InterPro"/>
</dbReference>
<keyword evidence="3" id="KW-1133">Transmembrane helix</keyword>
<dbReference type="InterPro" id="IPR036661">
    <property type="entry name" value="Luciferase-like_sf"/>
</dbReference>
<evidence type="ECO:0000256" key="1">
    <source>
        <dbReference type="ARBA" id="ARBA00004141"/>
    </source>
</evidence>
<keyword evidence="5" id="KW-0503">Monooxygenase</keyword>
<dbReference type="InterPro" id="IPR020846">
    <property type="entry name" value="MFS_dom"/>
</dbReference>
<dbReference type="InterPro" id="IPR011701">
    <property type="entry name" value="MFS"/>
</dbReference>
<feature type="transmembrane region" description="Helical" evidence="3">
    <location>
        <begin position="828"/>
        <end position="851"/>
    </location>
</feature>
<dbReference type="Gene3D" id="1.20.1250.20">
    <property type="entry name" value="MFS general substrate transporter like domains"/>
    <property type="match status" value="1"/>
</dbReference>
<dbReference type="CDD" id="cd00347">
    <property type="entry name" value="Flavin_utilizing_monoxygenases"/>
    <property type="match status" value="1"/>
</dbReference>
<dbReference type="NCBIfam" id="TIGR03860">
    <property type="entry name" value="FMN_nitrolo"/>
    <property type="match status" value="1"/>
</dbReference>
<evidence type="ECO:0000313" key="5">
    <source>
        <dbReference type="EMBL" id="TVY22289.1"/>
    </source>
</evidence>
<dbReference type="Pfam" id="PF07690">
    <property type="entry name" value="MFS_1"/>
    <property type="match status" value="1"/>
</dbReference>
<feature type="transmembrane region" description="Helical" evidence="3">
    <location>
        <begin position="938"/>
        <end position="957"/>
    </location>
</feature>
<feature type="transmembrane region" description="Helical" evidence="3">
    <location>
        <begin position="799"/>
        <end position="822"/>
    </location>
</feature>
<organism evidence="5 6">
    <name type="scientific">Lachnellula hyalina</name>
    <dbReference type="NCBI Taxonomy" id="1316788"/>
    <lineage>
        <taxon>Eukaryota</taxon>
        <taxon>Fungi</taxon>
        <taxon>Dikarya</taxon>
        <taxon>Ascomycota</taxon>
        <taxon>Pezizomycotina</taxon>
        <taxon>Leotiomycetes</taxon>
        <taxon>Helotiales</taxon>
        <taxon>Lachnaceae</taxon>
        <taxon>Lachnellula</taxon>
    </lineage>
</organism>
<dbReference type="Gene3D" id="1.20.1720.10">
    <property type="entry name" value="Multidrug resistance protein D"/>
    <property type="match status" value="1"/>
</dbReference>
<keyword evidence="3" id="KW-0472">Membrane</keyword>
<dbReference type="OrthoDB" id="2130629at2759"/>
<feature type="transmembrane region" description="Helical" evidence="3">
    <location>
        <begin position="1000"/>
        <end position="1028"/>
    </location>
</feature>
<dbReference type="EMBL" id="QGMH01000294">
    <property type="protein sequence ID" value="TVY22289.1"/>
    <property type="molecule type" value="Genomic_DNA"/>
</dbReference>
<comment type="caution">
    <text evidence="5">The sequence shown here is derived from an EMBL/GenBank/DDBJ whole genome shotgun (WGS) entry which is preliminary data.</text>
</comment>
<feature type="transmembrane region" description="Helical" evidence="3">
    <location>
        <begin position="756"/>
        <end position="778"/>
    </location>
</feature>
<dbReference type="InterPro" id="IPR051260">
    <property type="entry name" value="Diverse_substr_monoxygenases"/>
</dbReference>
<comment type="subcellular location">
    <subcellularLocation>
        <location evidence="1">Membrane</location>
        <topology evidence="1">Multi-pass membrane protein</topology>
    </subcellularLocation>
</comment>
<feature type="transmembrane region" description="Helical" evidence="3">
    <location>
        <begin position="963"/>
        <end position="988"/>
    </location>
</feature>
<dbReference type="GO" id="GO:0016020">
    <property type="term" value="C:membrane"/>
    <property type="evidence" value="ECO:0007669"/>
    <property type="project" value="UniProtKB-SubCell"/>
</dbReference>
<feature type="transmembrane region" description="Helical" evidence="3">
    <location>
        <begin position="667"/>
        <end position="689"/>
    </location>
</feature>
<accession>A0A8H8QT60</accession>
<keyword evidence="5" id="KW-0560">Oxidoreductase</keyword>
<keyword evidence="6" id="KW-1185">Reference proteome</keyword>
<dbReference type="Gene3D" id="3.20.20.30">
    <property type="entry name" value="Luciferase-like domain"/>
    <property type="match status" value="1"/>
</dbReference>
<evidence type="ECO:0000256" key="3">
    <source>
        <dbReference type="SAM" id="Phobius"/>
    </source>
</evidence>
<dbReference type="InterPro" id="IPR011251">
    <property type="entry name" value="Luciferase-like_dom"/>
</dbReference>
<dbReference type="GO" id="GO:0004497">
    <property type="term" value="F:monooxygenase activity"/>
    <property type="evidence" value="ECO:0007669"/>
    <property type="project" value="UniProtKB-KW"/>
</dbReference>
<feature type="transmembrane region" description="Helical" evidence="3">
    <location>
        <begin position="913"/>
        <end position="931"/>
    </location>
</feature>
<dbReference type="InterPro" id="IPR036259">
    <property type="entry name" value="MFS_trans_sf"/>
</dbReference>
<gene>
    <name evidence="5" type="primary">dmoA_1</name>
    <name evidence="5" type="ORF">LHYA1_G009136</name>
</gene>
<feature type="transmembrane region" description="Helical" evidence="3">
    <location>
        <begin position="1048"/>
        <end position="1068"/>
    </location>
</feature>
<proteinExistence type="inferred from homology"/>
<dbReference type="AlphaFoldDB" id="A0A8H8QT60"/>
<feature type="domain" description="Major facilitator superfamily (MFS) profile" evidence="4">
    <location>
        <begin position="601"/>
        <end position="1073"/>
    </location>
</feature>
<name>A0A8H8QT60_9HELO</name>
<evidence type="ECO:0000313" key="6">
    <source>
        <dbReference type="Proteomes" id="UP000431533"/>
    </source>
</evidence>
<feature type="transmembrane region" description="Helical" evidence="3">
    <location>
        <begin position="600"/>
        <end position="624"/>
    </location>
</feature>
<feature type="transmembrane region" description="Helical" evidence="3">
    <location>
        <begin position="512"/>
        <end position="532"/>
    </location>
</feature>
<dbReference type="PANTHER" id="PTHR30011">
    <property type="entry name" value="ALKANESULFONATE MONOOXYGENASE-RELATED"/>
    <property type="match status" value="1"/>
</dbReference>
<dbReference type="RefSeq" id="XP_031001077.1">
    <property type="nucleotide sequence ID" value="XM_031154040.1"/>
</dbReference>
<feature type="transmembrane region" description="Helical" evidence="3">
    <location>
        <begin position="636"/>
        <end position="655"/>
    </location>
</feature>
<dbReference type="Pfam" id="PF00296">
    <property type="entry name" value="Bac_luciferase"/>
    <property type="match status" value="1"/>
</dbReference>
<keyword evidence="3" id="KW-0812">Transmembrane</keyword>
<protein>
    <submittedName>
        <fullName evidence="5">Dimethyl-sulfide monooxygenase</fullName>
    </submittedName>
</protein>
<dbReference type="PROSITE" id="PS50850">
    <property type="entry name" value="MFS"/>
    <property type="match status" value="1"/>
</dbReference>
<dbReference type="GO" id="GO:0016705">
    <property type="term" value="F:oxidoreductase activity, acting on paired donors, with incorporation or reduction of molecular oxygen"/>
    <property type="evidence" value="ECO:0007669"/>
    <property type="project" value="InterPro"/>
</dbReference>
<evidence type="ECO:0000256" key="2">
    <source>
        <dbReference type="ARBA" id="ARBA00033748"/>
    </source>
</evidence>
<dbReference type="PANTHER" id="PTHR30011:SF30">
    <property type="entry name" value="XENOBIOTIC COMPOUND MONOOXYGENASE, DSZA FAMILY (AFU_ORTHOLOGUE AFUA_6G01920)"/>
    <property type="match status" value="1"/>
</dbReference>
<dbReference type="InterPro" id="IPR016215">
    <property type="entry name" value="NTA_MOA"/>
</dbReference>
<reference evidence="5 6" key="1">
    <citation type="submission" date="2018-05" db="EMBL/GenBank/DDBJ databases">
        <title>Genome sequencing and assembly of the regulated plant pathogen Lachnellula willkommii and related sister species for the development of diagnostic species identification markers.</title>
        <authorList>
            <person name="Giroux E."/>
            <person name="Bilodeau G."/>
        </authorList>
    </citation>
    <scope>NUCLEOTIDE SEQUENCE [LARGE SCALE GENOMIC DNA]</scope>
    <source>
        <strain evidence="5 6">CBS 185.66</strain>
    </source>
</reference>
<evidence type="ECO:0000259" key="4">
    <source>
        <dbReference type="PROSITE" id="PS50850"/>
    </source>
</evidence>
<dbReference type="SUPFAM" id="SSF103473">
    <property type="entry name" value="MFS general substrate transporter"/>
    <property type="match status" value="1"/>
</dbReference>
<feature type="transmembrane region" description="Helical" evidence="3">
    <location>
        <begin position="695"/>
        <end position="714"/>
    </location>
</feature>
<dbReference type="Proteomes" id="UP000431533">
    <property type="component" value="Unassembled WGS sequence"/>
</dbReference>
<feature type="transmembrane region" description="Helical" evidence="3">
    <location>
        <begin position="726"/>
        <end position="750"/>
    </location>
</feature>
<dbReference type="SUPFAM" id="SSF51679">
    <property type="entry name" value="Bacterial luciferase-like"/>
    <property type="match status" value="1"/>
</dbReference>
<comment type="similarity">
    <text evidence="2">Belongs to the NtaA/SnaA/DszA monooxygenase family.</text>
</comment>
<feature type="transmembrane region" description="Helical" evidence="3">
    <location>
        <begin position="872"/>
        <end position="893"/>
    </location>
</feature>